<gene>
    <name evidence="2" type="ORF">ASIM_LOCUS17986</name>
</gene>
<reference evidence="4" key="1">
    <citation type="submission" date="2017-02" db="UniProtKB">
        <authorList>
            <consortium name="WormBaseParasite"/>
        </authorList>
    </citation>
    <scope>IDENTIFICATION</scope>
</reference>
<dbReference type="AlphaFoldDB" id="A0A0M3KC88"/>
<proteinExistence type="predicted"/>
<evidence type="ECO:0000313" key="4">
    <source>
        <dbReference type="WBParaSite" id="ASIM_0001858701-mRNA-1"/>
    </source>
</evidence>
<organism evidence="4">
    <name type="scientific">Anisakis simplex</name>
    <name type="common">Herring worm</name>
    <dbReference type="NCBI Taxonomy" id="6269"/>
    <lineage>
        <taxon>Eukaryota</taxon>
        <taxon>Metazoa</taxon>
        <taxon>Ecdysozoa</taxon>
        <taxon>Nematoda</taxon>
        <taxon>Chromadorea</taxon>
        <taxon>Rhabditida</taxon>
        <taxon>Spirurina</taxon>
        <taxon>Ascaridomorpha</taxon>
        <taxon>Ascaridoidea</taxon>
        <taxon>Anisakidae</taxon>
        <taxon>Anisakis</taxon>
        <taxon>Anisakis simplex complex</taxon>
    </lineage>
</organism>
<evidence type="ECO:0000259" key="1">
    <source>
        <dbReference type="Pfam" id="PF18400"/>
    </source>
</evidence>
<dbReference type="InterPro" id="IPR040693">
    <property type="entry name" value="UGGT_TRXL_1"/>
</dbReference>
<keyword evidence="3" id="KW-1185">Reference proteome</keyword>
<sequence>MHRSVGVINSENVAAITLSDAKQHDVAVQLASKLLGESRSRLLKFALSLRVHSPSVQLFQQLGGENKVNCDAYAVVHGEIVCDAENLEHFIMNADERYFAYES</sequence>
<feature type="domain" description="UGGT thioredoxin-like" evidence="1">
    <location>
        <begin position="13"/>
        <end position="93"/>
    </location>
</feature>
<dbReference type="Pfam" id="PF18400">
    <property type="entry name" value="Thioredoxin_12"/>
    <property type="match status" value="1"/>
</dbReference>
<dbReference type="OrthoDB" id="5869455at2759"/>
<evidence type="ECO:0000313" key="2">
    <source>
        <dbReference type="EMBL" id="VDK62494.1"/>
    </source>
</evidence>
<name>A0A0M3KC88_ANISI</name>
<dbReference type="Proteomes" id="UP000267096">
    <property type="component" value="Unassembled WGS sequence"/>
</dbReference>
<reference evidence="2 3" key="2">
    <citation type="submission" date="2018-11" db="EMBL/GenBank/DDBJ databases">
        <authorList>
            <consortium name="Pathogen Informatics"/>
        </authorList>
    </citation>
    <scope>NUCLEOTIDE SEQUENCE [LARGE SCALE GENOMIC DNA]</scope>
</reference>
<protein>
    <submittedName>
        <fullName evidence="4">Thioredoxin_12 domain-containing protein</fullName>
    </submittedName>
</protein>
<dbReference type="EMBL" id="UYRR01034856">
    <property type="protein sequence ID" value="VDK62494.1"/>
    <property type="molecule type" value="Genomic_DNA"/>
</dbReference>
<evidence type="ECO:0000313" key="3">
    <source>
        <dbReference type="Proteomes" id="UP000267096"/>
    </source>
</evidence>
<dbReference type="WBParaSite" id="ASIM_0001858701-mRNA-1">
    <property type="protein sequence ID" value="ASIM_0001858701-mRNA-1"/>
    <property type="gene ID" value="ASIM_0001858701"/>
</dbReference>
<accession>A0A0M3KC88</accession>